<gene>
    <name evidence="2" type="ORF">VITFI_CDS2233</name>
</gene>
<evidence type="ECO:0000256" key="1">
    <source>
        <dbReference type="SAM" id="MobiDB-lite"/>
    </source>
</evidence>
<dbReference type="AlphaFoldDB" id="A0A221KG67"/>
<dbReference type="EMBL" id="CP022423">
    <property type="protein sequence ID" value="ASM78011.1"/>
    <property type="molecule type" value="Genomic_DNA"/>
</dbReference>
<protein>
    <submittedName>
        <fullName evidence="2">Uncharacterized protein</fullName>
    </submittedName>
</protein>
<reference evidence="2 3" key="1">
    <citation type="submission" date="2017-07" db="EMBL/GenBank/DDBJ databases">
        <title>Complete Genome Sequence of the cosmetic ferment Vitreoscilla filiformis (ATCC15551).</title>
        <authorList>
            <person name="Contreras S."/>
            <person name="Sagory-Zalkind P."/>
            <person name="Blanquart H."/>
            <person name="Iltis A."/>
            <person name="Morand S.C."/>
        </authorList>
    </citation>
    <scope>NUCLEOTIDE SEQUENCE [LARGE SCALE GENOMIC DNA]</scope>
    <source>
        <strain evidence="2 3">ATCC 15551</strain>
    </source>
</reference>
<proteinExistence type="predicted"/>
<organism evidence="2 3">
    <name type="scientific">Vitreoscilla filiformis</name>
    <dbReference type="NCBI Taxonomy" id="63"/>
    <lineage>
        <taxon>Bacteria</taxon>
        <taxon>Pseudomonadati</taxon>
        <taxon>Pseudomonadota</taxon>
        <taxon>Betaproteobacteria</taxon>
        <taxon>Neisseriales</taxon>
        <taxon>Neisseriaceae</taxon>
        <taxon>Vitreoscilla</taxon>
    </lineage>
</organism>
<evidence type="ECO:0000313" key="3">
    <source>
        <dbReference type="Proteomes" id="UP000199729"/>
    </source>
</evidence>
<accession>A0A221KG67</accession>
<sequence length="113" mass="12651">MLESEKLAIAAHLHVAMRRKIGRVTDVEWMLRSPEYAREIIRIALSEPQHPELQEWATRLAEALFPATSEKQPTTVDGQDPPPSGFLDSRLRNVNVIKPAGPATPTRYVGGLR</sequence>
<keyword evidence="3" id="KW-1185">Reference proteome</keyword>
<dbReference type="Proteomes" id="UP000199729">
    <property type="component" value="Chromosome"/>
</dbReference>
<dbReference type="KEGG" id="vff:VITFI_CDS2233"/>
<feature type="region of interest" description="Disordered" evidence="1">
    <location>
        <begin position="68"/>
        <end position="88"/>
    </location>
</feature>
<evidence type="ECO:0000313" key="2">
    <source>
        <dbReference type="EMBL" id="ASM78011.1"/>
    </source>
</evidence>
<dbReference type="RefSeq" id="WP_198301431.1">
    <property type="nucleotide sequence ID" value="NZ_CP022423.1"/>
</dbReference>
<name>A0A221KG67_VITFI</name>